<dbReference type="Gene3D" id="3.40.710.10">
    <property type="entry name" value="DD-peptidase/beta-lactamase superfamily"/>
    <property type="match status" value="1"/>
</dbReference>
<evidence type="ECO:0000259" key="4">
    <source>
        <dbReference type="Pfam" id="PF26335"/>
    </source>
</evidence>
<keyword evidence="2" id="KW-0732">Signal</keyword>
<evidence type="ECO:0000259" key="3">
    <source>
        <dbReference type="Pfam" id="PF00144"/>
    </source>
</evidence>
<comment type="similarity">
    <text evidence="1">Belongs to the beta-lactamase family.</text>
</comment>
<feature type="chain" id="PRO_5015135202" evidence="2">
    <location>
        <begin position="28"/>
        <end position="602"/>
    </location>
</feature>
<feature type="domain" description="Beta-lactamase-related" evidence="3">
    <location>
        <begin position="105"/>
        <end position="440"/>
    </location>
</feature>
<dbReference type="STRING" id="398673.A0A2P4ZFR1"/>
<dbReference type="Proteomes" id="UP000054821">
    <property type="component" value="Unassembled WGS sequence"/>
</dbReference>
<protein>
    <submittedName>
        <fullName evidence="5">Uncharacterized protein</fullName>
    </submittedName>
</protein>
<dbReference type="Pfam" id="PF26335">
    <property type="entry name" value="ARB_00930_C"/>
    <property type="match status" value="1"/>
</dbReference>
<dbReference type="EMBL" id="JPDN02000032">
    <property type="protein sequence ID" value="PON23117.1"/>
    <property type="molecule type" value="Genomic_DNA"/>
</dbReference>
<sequence>MHFNAISSKTAVTSVLFAWLMSQRVKAGLNGLCPPMGPVLPPATSLRTDPGFDPAAITLTTKLQELTSGFNYSAVSLGVMSIHEATPMFEFHHSPQNFDPRGVSEVNSDTIYRLASMTKLFTILGLLKTEKVNLEDPITKYLPELRDIHKEAALQDAIHVVDWDSITLEALAAHQSGIGADLTVDIANFPGDWTAKGFLPADNKTRLQCSGFFGQRPCNRKGTIWPGRQISATKDCPMLKFKVDFFENFGKRPPVHAPFETPLYSNIGTTLLGLVIETVTNQTYEDWIQHTIINPIRMNQTFLATPEDSLGFISVNATDWAVELGVEAPTGAIYSTTSDLMAFGKAILSYEMLSPIRTRKWMKPLASTSSISTLIGAPWEIYRSSKVTKDGRLIEFYTKAGDLFTYNSVIALIPDYDLVMVALMSGPEVSGDTAYQVIGDAATALLPVIEQAGKAKAQTQYAGTYTDSSTNSTLTLSLDDSPGFNVTKWQVRGVDVIGTSLLGDSPVVPPQVRLYPSDLSTSSQTAWRAVFGGSADDVAAEDALYPWDQFSCSSWASLDKLVYQFQGQDLFVFDMVEEKGGDARASAITLPAYQVKLARIAE</sequence>
<dbReference type="GeneID" id="29989361"/>
<dbReference type="InterPro" id="IPR051478">
    <property type="entry name" value="Beta-lactamase-like_AB/R"/>
</dbReference>
<comment type="caution">
    <text evidence="5">The sequence shown here is derived from an EMBL/GenBank/DDBJ whole genome shotgun (WGS) entry which is preliminary data.</text>
</comment>
<dbReference type="PANTHER" id="PTHR22935">
    <property type="entry name" value="PENICILLIN-BINDING PROTEIN"/>
    <property type="match status" value="1"/>
</dbReference>
<dbReference type="AlphaFoldDB" id="A0A2P4ZFR1"/>
<evidence type="ECO:0000256" key="2">
    <source>
        <dbReference type="SAM" id="SignalP"/>
    </source>
</evidence>
<evidence type="ECO:0000256" key="1">
    <source>
        <dbReference type="ARBA" id="ARBA00038473"/>
    </source>
</evidence>
<feature type="signal peptide" evidence="2">
    <location>
        <begin position="1"/>
        <end position="27"/>
    </location>
</feature>
<dbReference type="InterPro" id="IPR012338">
    <property type="entry name" value="Beta-lactam/transpept-like"/>
</dbReference>
<evidence type="ECO:0000313" key="5">
    <source>
        <dbReference type="EMBL" id="PON23117.1"/>
    </source>
</evidence>
<dbReference type="InterPro" id="IPR001466">
    <property type="entry name" value="Beta-lactam-related"/>
</dbReference>
<feature type="domain" description="Beta-lactamase-like ARB-00930-like C-terminal" evidence="4">
    <location>
        <begin position="454"/>
        <end position="599"/>
    </location>
</feature>
<organism evidence="5 6">
    <name type="scientific">Trichoderma gamsii</name>
    <dbReference type="NCBI Taxonomy" id="398673"/>
    <lineage>
        <taxon>Eukaryota</taxon>
        <taxon>Fungi</taxon>
        <taxon>Dikarya</taxon>
        <taxon>Ascomycota</taxon>
        <taxon>Pezizomycotina</taxon>
        <taxon>Sordariomycetes</taxon>
        <taxon>Hypocreomycetidae</taxon>
        <taxon>Hypocreales</taxon>
        <taxon>Hypocreaceae</taxon>
        <taxon>Trichoderma</taxon>
    </lineage>
</organism>
<dbReference type="PANTHER" id="PTHR22935:SF95">
    <property type="entry name" value="BETA-LACTAMASE-LIKE 1-RELATED"/>
    <property type="match status" value="1"/>
</dbReference>
<reference evidence="5 6" key="1">
    <citation type="journal article" date="2016" name="Genome Announc.">
        <title>Draft Whole-Genome Sequence of Trichoderma gamsii T6085, a Promising Biocontrol Agent of Fusarium Head Blight on Wheat.</title>
        <authorList>
            <person name="Baroncelli R."/>
            <person name="Zapparata A."/>
            <person name="Piaggeschi G."/>
            <person name="Sarrocco S."/>
            <person name="Vannacci G."/>
        </authorList>
    </citation>
    <scope>NUCLEOTIDE SEQUENCE [LARGE SCALE GENOMIC DNA]</scope>
    <source>
        <strain evidence="5 6">T6085</strain>
    </source>
</reference>
<accession>A0A2P4ZFR1</accession>
<proteinExistence type="inferred from homology"/>
<name>A0A2P4ZFR1_9HYPO</name>
<keyword evidence="6" id="KW-1185">Reference proteome</keyword>
<dbReference type="InterPro" id="IPR058664">
    <property type="entry name" value="ARB_00930-like_C"/>
</dbReference>
<evidence type="ECO:0000313" key="6">
    <source>
        <dbReference type="Proteomes" id="UP000054821"/>
    </source>
</evidence>
<dbReference type="SUPFAM" id="SSF56601">
    <property type="entry name" value="beta-lactamase/transpeptidase-like"/>
    <property type="match status" value="1"/>
</dbReference>
<dbReference type="Pfam" id="PF00144">
    <property type="entry name" value="Beta-lactamase"/>
    <property type="match status" value="1"/>
</dbReference>
<gene>
    <name evidence="5" type="ORF">TGAM01_v208122</name>
</gene>
<dbReference type="RefSeq" id="XP_024405027.1">
    <property type="nucleotide sequence ID" value="XM_024550257.1"/>
</dbReference>